<dbReference type="Gene3D" id="2.30.29.30">
    <property type="entry name" value="Pleckstrin-homology domain (PH domain)/Phosphotyrosine-binding domain (PTB)"/>
    <property type="match status" value="1"/>
</dbReference>
<sequence>MSSLTSGASSTSTTCEAVQLCKLTPTHQGWLYRYSASSFLKNWKRRYYVLADERLYMFKDNGPQSHHHCVIDLTTFRSVQQISNPRKTKYGFLLRTLRRPSVFDDPMAGPQEMFELEMYTETETGLLEWMSAISKVFVTMDLRSFQSPVSSFDALVQRAGNLQPRVGGGSILNRMDKRRTEGSNSLSNSPSSSTLVSNSSPGRMTMTPLGEYGI</sequence>
<dbReference type="SUPFAM" id="SSF50729">
    <property type="entry name" value="PH domain-like"/>
    <property type="match status" value="1"/>
</dbReference>
<name>A0A9W8L2T6_9FUNG</name>
<dbReference type="AlphaFoldDB" id="A0A9W8L2T6"/>
<dbReference type="EMBL" id="JANBTX010000155">
    <property type="protein sequence ID" value="KAJ2685402.1"/>
    <property type="molecule type" value="Genomic_DNA"/>
</dbReference>
<keyword evidence="4" id="KW-1185">Reference proteome</keyword>
<evidence type="ECO:0000313" key="4">
    <source>
        <dbReference type="Proteomes" id="UP001151516"/>
    </source>
</evidence>
<accession>A0A9W8L2T6</accession>
<dbReference type="InterPro" id="IPR001849">
    <property type="entry name" value="PH_domain"/>
</dbReference>
<dbReference type="PROSITE" id="PS50003">
    <property type="entry name" value="PH_DOMAIN"/>
    <property type="match status" value="1"/>
</dbReference>
<comment type="caution">
    <text evidence="3">The sequence shown here is derived from an EMBL/GenBank/DDBJ whole genome shotgun (WGS) entry which is preliminary data.</text>
</comment>
<reference evidence="3" key="1">
    <citation type="submission" date="2022-07" db="EMBL/GenBank/DDBJ databases">
        <title>Phylogenomic reconstructions and comparative analyses of Kickxellomycotina fungi.</title>
        <authorList>
            <person name="Reynolds N.K."/>
            <person name="Stajich J.E."/>
            <person name="Barry K."/>
            <person name="Grigoriev I.V."/>
            <person name="Crous P."/>
            <person name="Smith M.E."/>
        </authorList>
    </citation>
    <scope>NUCLEOTIDE SEQUENCE</scope>
    <source>
        <strain evidence="3">CBS 109367</strain>
    </source>
</reference>
<dbReference type="Proteomes" id="UP001151516">
    <property type="component" value="Unassembled WGS sequence"/>
</dbReference>
<feature type="domain" description="PH" evidence="2">
    <location>
        <begin position="24"/>
        <end position="138"/>
    </location>
</feature>
<organism evidence="3 4">
    <name type="scientific">Coemansia spiralis</name>
    <dbReference type="NCBI Taxonomy" id="417178"/>
    <lineage>
        <taxon>Eukaryota</taxon>
        <taxon>Fungi</taxon>
        <taxon>Fungi incertae sedis</taxon>
        <taxon>Zoopagomycota</taxon>
        <taxon>Kickxellomycotina</taxon>
        <taxon>Kickxellomycetes</taxon>
        <taxon>Kickxellales</taxon>
        <taxon>Kickxellaceae</taxon>
        <taxon>Coemansia</taxon>
    </lineage>
</organism>
<proteinExistence type="predicted"/>
<gene>
    <name evidence="3" type="ORF">IWW39_004291</name>
</gene>
<protein>
    <recommendedName>
        <fullName evidence="2">PH domain-containing protein</fullName>
    </recommendedName>
</protein>
<evidence type="ECO:0000313" key="3">
    <source>
        <dbReference type="EMBL" id="KAJ2685402.1"/>
    </source>
</evidence>
<dbReference type="Pfam" id="PF00169">
    <property type="entry name" value="PH"/>
    <property type="match status" value="1"/>
</dbReference>
<dbReference type="SMART" id="SM00233">
    <property type="entry name" value="PH"/>
    <property type="match status" value="1"/>
</dbReference>
<feature type="compositionally biased region" description="Low complexity" evidence="1">
    <location>
        <begin position="183"/>
        <end position="201"/>
    </location>
</feature>
<feature type="region of interest" description="Disordered" evidence="1">
    <location>
        <begin position="179"/>
        <end position="214"/>
    </location>
</feature>
<evidence type="ECO:0000256" key="1">
    <source>
        <dbReference type="SAM" id="MobiDB-lite"/>
    </source>
</evidence>
<dbReference type="InterPro" id="IPR011993">
    <property type="entry name" value="PH-like_dom_sf"/>
</dbReference>
<evidence type="ECO:0000259" key="2">
    <source>
        <dbReference type="PROSITE" id="PS50003"/>
    </source>
</evidence>
<dbReference type="OrthoDB" id="185175at2759"/>